<evidence type="ECO:0000313" key="9">
    <source>
        <dbReference type="Proteomes" id="UP000087766"/>
    </source>
</evidence>
<evidence type="ECO:0000256" key="3">
    <source>
        <dbReference type="ARBA" id="ARBA00013194"/>
    </source>
</evidence>
<dbReference type="Pfam" id="PF05697">
    <property type="entry name" value="Trigger_N"/>
    <property type="match status" value="1"/>
</dbReference>
<dbReference type="EC" id="5.2.1.8" evidence="3"/>
<dbReference type="PANTHER" id="PTHR30560">
    <property type="entry name" value="TRIGGER FACTOR CHAPERONE AND PEPTIDYL-PROLYL CIS/TRANS ISOMERASE"/>
    <property type="match status" value="1"/>
</dbReference>
<keyword evidence="9" id="KW-1185">Reference proteome</keyword>
<evidence type="ECO:0000313" key="11">
    <source>
        <dbReference type="RefSeq" id="XP_014500055.1"/>
    </source>
</evidence>
<accession>A0A1S3U211</accession>
<dbReference type="GO" id="GO:0051083">
    <property type="term" value="P:'de novo' cotranslational protein folding"/>
    <property type="evidence" value="ECO:0007669"/>
    <property type="project" value="TreeGrafter"/>
</dbReference>
<gene>
    <name evidence="10 11" type="primary">LOC106761074</name>
</gene>
<evidence type="ECO:0000256" key="6">
    <source>
        <dbReference type="ARBA" id="ARBA00023235"/>
    </source>
</evidence>
<dbReference type="Proteomes" id="UP000087766">
    <property type="component" value="Chromosome 5"/>
</dbReference>
<dbReference type="GeneID" id="106761074"/>
<dbReference type="FunFam" id="3.30.70.1050:FF:000004">
    <property type="entry name" value="Trigger factor"/>
    <property type="match status" value="1"/>
</dbReference>
<dbReference type="InterPro" id="IPR008881">
    <property type="entry name" value="Trigger_fac_ribosome-bd_bac"/>
</dbReference>
<evidence type="ECO:0000313" key="10">
    <source>
        <dbReference type="RefSeq" id="XP_014500054.1"/>
    </source>
</evidence>
<comment type="similarity">
    <text evidence="2">Belongs to the FKBP-type PPIase family. Tig subfamily.</text>
</comment>
<feature type="domain" description="Trigger factor ribosome-binding bacterial" evidence="8">
    <location>
        <begin position="82"/>
        <end position="202"/>
    </location>
</feature>
<comment type="function">
    <text evidence="7">Involved in protein export. Acts as a chaperone by maintaining the newly synthesized protein in an open conformation. Functions as a peptidyl-prolyl cis-trans isomerase.</text>
</comment>
<reference evidence="9" key="1">
    <citation type="journal article" date="2014" name="Nat. Commun.">
        <title>Genome sequence of mungbean and insights into evolution within Vigna species.</title>
        <authorList>
            <person name="Kang Y.J."/>
            <person name="Kim S.K."/>
            <person name="Kim M.Y."/>
            <person name="Lestari P."/>
            <person name="Kim K.H."/>
            <person name="Ha B.K."/>
            <person name="Jun T.H."/>
            <person name="Hwang W.J."/>
            <person name="Lee T."/>
            <person name="Lee J."/>
            <person name="Shim S."/>
            <person name="Yoon M.Y."/>
            <person name="Jang Y.E."/>
            <person name="Han K.S."/>
            <person name="Taeprayoon P."/>
            <person name="Yoon N."/>
            <person name="Somta P."/>
            <person name="Tanya P."/>
            <person name="Kim K.S."/>
            <person name="Gwag J.G."/>
            <person name="Moon J.K."/>
            <person name="Lee Y.H."/>
            <person name="Park B.S."/>
            <person name="Bombarely A."/>
            <person name="Doyle J.J."/>
            <person name="Jackson S.A."/>
            <person name="Schafleitner R."/>
            <person name="Srinives P."/>
            <person name="Varshney R.K."/>
            <person name="Lee S.H."/>
        </authorList>
    </citation>
    <scope>NUCLEOTIDE SEQUENCE [LARGE SCALE GENOMIC DNA]</scope>
    <source>
        <strain evidence="9">cv. VC1973A</strain>
    </source>
</reference>
<evidence type="ECO:0000256" key="7">
    <source>
        <dbReference type="ARBA" id="ARBA00024849"/>
    </source>
</evidence>
<evidence type="ECO:0000256" key="4">
    <source>
        <dbReference type="ARBA" id="ARBA00023110"/>
    </source>
</evidence>
<reference evidence="10 11" key="2">
    <citation type="submission" date="2025-04" db="UniProtKB">
        <authorList>
            <consortium name="RefSeq"/>
        </authorList>
    </citation>
    <scope>IDENTIFICATION</scope>
    <source>
        <tissue evidence="10 11">Leaf</tissue>
    </source>
</reference>
<dbReference type="SUPFAM" id="SSF102735">
    <property type="entry name" value="Trigger factor ribosome-binding domain"/>
    <property type="match status" value="1"/>
</dbReference>
<dbReference type="GO" id="GO:0015031">
    <property type="term" value="P:protein transport"/>
    <property type="evidence" value="ECO:0007669"/>
    <property type="project" value="InterPro"/>
</dbReference>
<organism evidence="9 11">
    <name type="scientific">Vigna radiata var. radiata</name>
    <name type="common">Mung bean</name>
    <name type="synonym">Phaseolus aureus</name>
    <dbReference type="NCBI Taxonomy" id="3916"/>
    <lineage>
        <taxon>Eukaryota</taxon>
        <taxon>Viridiplantae</taxon>
        <taxon>Streptophyta</taxon>
        <taxon>Embryophyta</taxon>
        <taxon>Tracheophyta</taxon>
        <taxon>Spermatophyta</taxon>
        <taxon>Magnoliopsida</taxon>
        <taxon>eudicotyledons</taxon>
        <taxon>Gunneridae</taxon>
        <taxon>Pentapetalae</taxon>
        <taxon>rosids</taxon>
        <taxon>fabids</taxon>
        <taxon>Fabales</taxon>
        <taxon>Fabaceae</taxon>
        <taxon>Papilionoideae</taxon>
        <taxon>50 kb inversion clade</taxon>
        <taxon>NPAAA clade</taxon>
        <taxon>indigoferoid/millettioid clade</taxon>
        <taxon>Phaseoleae</taxon>
        <taxon>Vigna</taxon>
    </lineage>
</organism>
<dbReference type="OrthoDB" id="1881930at2759"/>
<evidence type="ECO:0000256" key="5">
    <source>
        <dbReference type="ARBA" id="ARBA00023186"/>
    </source>
</evidence>
<dbReference type="GO" id="GO:0043335">
    <property type="term" value="P:protein unfolding"/>
    <property type="evidence" value="ECO:0007669"/>
    <property type="project" value="TreeGrafter"/>
</dbReference>
<comment type="catalytic activity">
    <reaction evidence="1">
        <text>[protein]-peptidylproline (omega=180) = [protein]-peptidylproline (omega=0)</text>
        <dbReference type="Rhea" id="RHEA:16237"/>
        <dbReference type="Rhea" id="RHEA-COMP:10747"/>
        <dbReference type="Rhea" id="RHEA-COMP:10748"/>
        <dbReference type="ChEBI" id="CHEBI:83833"/>
        <dbReference type="ChEBI" id="CHEBI:83834"/>
        <dbReference type="EC" id="5.2.1.8"/>
    </reaction>
</comment>
<evidence type="ECO:0000256" key="2">
    <source>
        <dbReference type="ARBA" id="ARBA00005464"/>
    </source>
</evidence>
<dbReference type="RefSeq" id="XP_014500055.1">
    <property type="nucleotide sequence ID" value="XM_014644569.2"/>
</dbReference>
<dbReference type="GO" id="GO:0003755">
    <property type="term" value="F:peptidyl-prolyl cis-trans isomerase activity"/>
    <property type="evidence" value="ECO:0007669"/>
    <property type="project" value="UniProtKB-KW"/>
</dbReference>
<dbReference type="GO" id="GO:0043022">
    <property type="term" value="F:ribosome binding"/>
    <property type="evidence" value="ECO:0007669"/>
    <property type="project" value="TreeGrafter"/>
</dbReference>
<dbReference type="InterPro" id="IPR005215">
    <property type="entry name" value="Trig_fac"/>
</dbReference>
<dbReference type="GO" id="GO:0044183">
    <property type="term" value="F:protein folding chaperone"/>
    <property type="evidence" value="ECO:0007669"/>
    <property type="project" value="TreeGrafter"/>
</dbReference>
<keyword evidence="4" id="KW-0697">Rotamase</keyword>
<evidence type="ECO:0000259" key="8">
    <source>
        <dbReference type="Pfam" id="PF05697"/>
    </source>
</evidence>
<dbReference type="STRING" id="3916.A0A1S3U211"/>
<proteinExistence type="inferred from homology"/>
<name>A0A1S3U211_VIGRR</name>
<dbReference type="AlphaFoldDB" id="A0A1S3U211"/>
<dbReference type="InterPro" id="IPR036611">
    <property type="entry name" value="Trigger_fac_ribosome-bd_sf"/>
</dbReference>
<protein>
    <recommendedName>
        <fullName evidence="3">peptidylprolyl isomerase</fullName>
        <ecNumber evidence="3">5.2.1.8</ecNumber>
    </recommendedName>
</protein>
<evidence type="ECO:0000256" key="1">
    <source>
        <dbReference type="ARBA" id="ARBA00000971"/>
    </source>
</evidence>
<dbReference type="KEGG" id="vra:106761074"/>
<sequence length="204" mass="23033">MHAASQTFILNLTPQVIRCKQRVDHYIVPILNYGHFGLSWKLKVGSRNILKRQDIKCLPAAGVLSGAEISSNQFEDFSVSVAEKDDTRELKISVEVSGNKTQRIFDDVFKRMVAAAQPIPGFRRVKGGKTPDIPKHILLEVLGPSKVFKEVIKKIINSTVAEYVEKERLTVSKDLRVEQSFEDLESTFVEGEKFSFDVVLKLKN</sequence>
<dbReference type="RefSeq" id="XP_014500054.1">
    <property type="nucleotide sequence ID" value="XM_014644568.2"/>
</dbReference>
<keyword evidence="5" id="KW-0143">Chaperone</keyword>
<dbReference type="Gene3D" id="3.30.70.1050">
    <property type="entry name" value="Trigger factor ribosome-binding domain"/>
    <property type="match status" value="1"/>
</dbReference>
<keyword evidence="6" id="KW-0413">Isomerase</keyword>
<dbReference type="PANTHER" id="PTHR30560:SF5">
    <property type="entry name" value="OS09G0515400 PROTEIN"/>
    <property type="match status" value="1"/>
</dbReference>